<dbReference type="EMBL" id="ASGP02000008">
    <property type="protein sequence ID" value="KAH9494293.1"/>
    <property type="molecule type" value="Genomic_DNA"/>
</dbReference>
<comment type="caution">
    <text evidence="1">The sequence shown here is derived from an EMBL/GenBank/DDBJ whole genome shotgun (WGS) entry which is preliminary data.</text>
</comment>
<accession>A0A922KU57</accession>
<sequence>MNECEMSLKKKFLFTIPQRSIFTTHIFNNNDNNFFHFFYALNHNQQKKTMFIKRQFVEYIVNEKKKNGYIIVAQFTPISFVYIGQNYYYDDDVIWNHWPYINKKQKRTRTKAILK</sequence>
<protein>
    <submittedName>
        <fullName evidence="1">Uncharacterized protein</fullName>
    </submittedName>
</protein>
<name>A0A922KU57_DERFA</name>
<reference evidence="1" key="1">
    <citation type="submission" date="2013-05" db="EMBL/GenBank/DDBJ databases">
        <authorList>
            <person name="Yim A.K.Y."/>
            <person name="Chan T.F."/>
            <person name="Ji K.M."/>
            <person name="Liu X.Y."/>
            <person name="Zhou J.W."/>
            <person name="Li R.Q."/>
            <person name="Yang K.Y."/>
            <person name="Li J."/>
            <person name="Li M."/>
            <person name="Law P.T.W."/>
            <person name="Wu Y.L."/>
            <person name="Cai Z.L."/>
            <person name="Qin H."/>
            <person name="Bao Y."/>
            <person name="Leung R.K.K."/>
            <person name="Ng P.K.S."/>
            <person name="Zou J."/>
            <person name="Zhong X.J."/>
            <person name="Ran P.X."/>
            <person name="Zhong N.S."/>
            <person name="Liu Z.G."/>
            <person name="Tsui S.K.W."/>
        </authorList>
    </citation>
    <scope>NUCLEOTIDE SEQUENCE</scope>
    <source>
        <strain evidence="1">Derf</strain>
        <tissue evidence="1">Whole organism</tissue>
    </source>
</reference>
<gene>
    <name evidence="1" type="ORF">DERF_014989</name>
</gene>
<dbReference type="AlphaFoldDB" id="A0A922KU57"/>
<dbReference type="Proteomes" id="UP000790347">
    <property type="component" value="Unassembled WGS sequence"/>
</dbReference>
<proteinExistence type="predicted"/>
<reference evidence="1" key="2">
    <citation type="journal article" date="2022" name="Res Sq">
        <title>Comparative Genomics Reveals Insights into the Divergent Evolution of Astigmatic Mites and Household Pest Adaptations.</title>
        <authorList>
            <person name="Xiong Q."/>
            <person name="Wan A.T.-Y."/>
            <person name="Liu X.-Y."/>
            <person name="Fung C.S.-H."/>
            <person name="Xiao X."/>
            <person name="Malainual N."/>
            <person name="Hou J."/>
            <person name="Wang L."/>
            <person name="Wang M."/>
            <person name="Yang K."/>
            <person name="Cui Y."/>
            <person name="Leung E."/>
            <person name="Nong W."/>
            <person name="Shin S.-K."/>
            <person name="Au S."/>
            <person name="Jeong K.Y."/>
            <person name="Chew F.T."/>
            <person name="Hui J."/>
            <person name="Leung T.F."/>
            <person name="Tungtrongchitr A."/>
            <person name="Zhong N."/>
            <person name="Liu Z."/>
            <person name="Tsui S."/>
        </authorList>
    </citation>
    <scope>NUCLEOTIDE SEQUENCE</scope>
    <source>
        <strain evidence="1">Derf</strain>
        <tissue evidence="1">Whole organism</tissue>
    </source>
</reference>
<evidence type="ECO:0000313" key="2">
    <source>
        <dbReference type="Proteomes" id="UP000790347"/>
    </source>
</evidence>
<organism evidence="1 2">
    <name type="scientific">Dermatophagoides farinae</name>
    <name type="common">American house dust mite</name>
    <dbReference type="NCBI Taxonomy" id="6954"/>
    <lineage>
        <taxon>Eukaryota</taxon>
        <taxon>Metazoa</taxon>
        <taxon>Ecdysozoa</taxon>
        <taxon>Arthropoda</taxon>
        <taxon>Chelicerata</taxon>
        <taxon>Arachnida</taxon>
        <taxon>Acari</taxon>
        <taxon>Acariformes</taxon>
        <taxon>Sarcoptiformes</taxon>
        <taxon>Astigmata</taxon>
        <taxon>Psoroptidia</taxon>
        <taxon>Analgoidea</taxon>
        <taxon>Pyroglyphidae</taxon>
        <taxon>Dermatophagoidinae</taxon>
        <taxon>Dermatophagoides</taxon>
    </lineage>
</organism>
<keyword evidence="2" id="KW-1185">Reference proteome</keyword>
<evidence type="ECO:0000313" key="1">
    <source>
        <dbReference type="EMBL" id="KAH9494293.1"/>
    </source>
</evidence>